<feature type="domain" description="Histidine kinase/HSP90-like ATPase" evidence="2">
    <location>
        <begin position="196"/>
        <end position="303"/>
    </location>
</feature>
<dbReference type="Gene3D" id="3.30.565.10">
    <property type="entry name" value="Histidine kinase-like ATPase, C-terminal domain"/>
    <property type="match status" value="1"/>
</dbReference>
<dbReference type="AlphaFoldDB" id="A0A7W7H289"/>
<keyword evidence="5" id="KW-1185">Reference proteome</keyword>
<dbReference type="InterPro" id="IPR036890">
    <property type="entry name" value="HATPase_C_sf"/>
</dbReference>
<feature type="domain" description="MEDS" evidence="3">
    <location>
        <begin position="10"/>
        <end position="153"/>
    </location>
</feature>
<organism evidence="4 5">
    <name type="scientific">Actinoplanes octamycinicus</name>
    <dbReference type="NCBI Taxonomy" id="135948"/>
    <lineage>
        <taxon>Bacteria</taxon>
        <taxon>Bacillati</taxon>
        <taxon>Actinomycetota</taxon>
        <taxon>Actinomycetes</taxon>
        <taxon>Micromonosporales</taxon>
        <taxon>Micromonosporaceae</taxon>
        <taxon>Actinoplanes</taxon>
    </lineage>
</organism>
<dbReference type="PANTHER" id="PTHR35526">
    <property type="entry name" value="ANTI-SIGMA-F FACTOR RSBW-RELATED"/>
    <property type="match status" value="1"/>
</dbReference>
<dbReference type="NCBIfam" id="NF041045">
    <property type="entry name" value="RsbA_anti_sig"/>
    <property type="match status" value="1"/>
</dbReference>
<comment type="caution">
    <text evidence="4">The sequence shown here is derived from an EMBL/GenBank/DDBJ whole genome shotgun (WGS) entry which is preliminary data.</text>
</comment>
<dbReference type="Pfam" id="PF13581">
    <property type="entry name" value="HATPase_c_2"/>
    <property type="match status" value="1"/>
</dbReference>
<evidence type="ECO:0000259" key="2">
    <source>
        <dbReference type="Pfam" id="PF13581"/>
    </source>
</evidence>
<dbReference type="RefSeq" id="WP_185042906.1">
    <property type="nucleotide sequence ID" value="NZ_BAABFG010000005.1"/>
</dbReference>
<dbReference type="InterPro" id="IPR025847">
    <property type="entry name" value="MEDS_domain"/>
</dbReference>
<evidence type="ECO:0000256" key="1">
    <source>
        <dbReference type="ARBA" id="ARBA00022527"/>
    </source>
</evidence>
<keyword evidence="1" id="KW-0418">Kinase</keyword>
<name>A0A7W7H289_9ACTN</name>
<dbReference type="InterPro" id="IPR047718">
    <property type="entry name" value="RsbA-like_anti_sig"/>
</dbReference>
<proteinExistence type="predicted"/>
<dbReference type="PANTHER" id="PTHR35526:SF3">
    <property type="entry name" value="ANTI-SIGMA-F FACTOR RSBW"/>
    <property type="match status" value="1"/>
</dbReference>
<accession>A0A7W7H289</accession>
<dbReference type="Pfam" id="PF14417">
    <property type="entry name" value="MEDS"/>
    <property type="match status" value="1"/>
</dbReference>
<keyword evidence="1" id="KW-0723">Serine/threonine-protein kinase</keyword>
<dbReference type="Proteomes" id="UP000546162">
    <property type="component" value="Unassembled WGS sequence"/>
</dbReference>
<gene>
    <name evidence="4" type="ORF">BJY16_006016</name>
</gene>
<evidence type="ECO:0000259" key="3">
    <source>
        <dbReference type="Pfam" id="PF14417"/>
    </source>
</evidence>
<dbReference type="CDD" id="cd16936">
    <property type="entry name" value="HATPase_RsbW-like"/>
    <property type="match status" value="1"/>
</dbReference>
<evidence type="ECO:0000313" key="5">
    <source>
        <dbReference type="Proteomes" id="UP000546162"/>
    </source>
</evidence>
<dbReference type="GO" id="GO:0004674">
    <property type="term" value="F:protein serine/threonine kinase activity"/>
    <property type="evidence" value="ECO:0007669"/>
    <property type="project" value="UniProtKB-KW"/>
</dbReference>
<dbReference type="SUPFAM" id="SSF55874">
    <property type="entry name" value="ATPase domain of HSP90 chaperone/DNA topoisomerase II/histidine kinase"/>
    <property type="match status" value="1"/>
</dbReference>
<reference evidence="4 5" key="1">
    <citation type="submission" date="2020-08" db="EMBL/GenBank/DDBJ databases">
        <title>Sequencing the genomes of 1000 actinobacteria strains.</title>
        <authorList>
            <person name="Klenk H.-P."/>
        </authorList>
    </citation>
    <scope>NUCLEOTIDE SEQUENCE [LARGE SCALE GENOMIC DNA]</scope>
    <source>
        <strain evidence="4 5">DSM 45809</strain>
    </source>
</reference>
<protein>
    <submittedName>
        <fullName evidence="4">Anti-sigma regulatory factor (Ser/Thr protein kinase)</fullName>
    </submittedName>
</protein>
<evidence type="ECO:0000313" key="4">
    <source>
        <dbReference type="EMBL" id="MBB4742557.1"/>
    </source>
</evidence>
<dbReference type="InterPro" id="IPR003594">
    <property type="entry name" value="HATPase_dom"/>
</dbReference>
<keyword evidence="1" id="KW-0808">Transferase</keyword>
<dbReference type="InterPro" id="IPR050267">
    <property type="entry name" value="Anti-sigma-factor_SerPK"/>
</dbReference>
<sequence length="307" mass="32920">MIVDAPEFHHPALLYSRQDEYVAAVSGFVRAAADDGNPVLVAVPGANLRLLRGALADVGARVTFADMAVAGRNPGRIIPGVLLRFAADHPGRRVAIVGEPIWPGRSAMEYPACAAHEALINAVFAGRDASILCPYDVGRLDASVVEDAWSTHPAMVVDGVLRDSDRYLDPVLAAAGFDEPLPRPPRDAASLVYRDSLAAVRCFVRRHTAGWLPEVRTEELVLAASEVAANTVEHTSGPGSVACWVEPGLVVCQLHDTGQLTDPLAGRLIPPDIRHRGYGLVLANELCDLVRIHVRPCGTTVRLHQAR</sequence>
<dbReference type="EMBL" id="JACHNB010000001">
    <property type="protein sequence ID" value="MBB4742557.1"/>
    <property type="molecule type" value="Genomic_DNA"/>
</dbReference>